<dbReference type="Pfam" id="PF02515">
    <property type="entry name" value="CoA_transf_3"/>
    <property type="match status" value="1"/>
</dbReference>
<dbReference type="Gene3D" id="3.40.50.10540">
    <property type="entry name" value="Crotonobetainyl-coa:carnitine coa-transferase, domain 1"/>
    <property type="match status" value="1"/>
</dbReference>
<name>A0A8J2ZEM7_9PROT</name>
<sequence length="403" mass="43402">MAGALEGVRVVDMTRVVAGPLCAQTLGDLGAEVVKVERRGDGDDLRALGPPFVAGSEDSTYFVSLNRNKRSLSLDFARPEGAAILRRMVARADVLLENFRPGTLARYGLDWPSLRAVNPRLVYCSISGFGQTGPYADRSGYDFVAQAMSGLMEVTGEPDGAPGGGPQRVGVPVADMFTGQAAAIAVLAALRHAERTGEGQHVEVSLFETMTALLQHPMSAWLNAGHLVRRSGNDSHVAVPYGVFAGSDARMVIGVLNDREFVRLAAALGHPEWAEDERFRRNRDRAANRDLLLGMIREVLATRPRAEWLERLRAAKITSGPINTPADIEHDPHIRARGMIVEVPHRGTAGRVRVLASPMRLSATPVGYRRGIPAPGEHTEEVLAEFAGMSEAEIAAAREAGIV</sequence>
<dbReference type="InterPro" id="IPR050483">
    <property type="entry name" value="CoA-transferase_III_domain"/>
</dbReference>
<dbReference type="PANTHER" id="PTHR48207:SF3">
    <property type="entry name" value="SUCCINATE--HYDROXYMETHYLGLUTARATE COA-TRANSFERASE"/>
    <property type="match status" value="1"/>
</dbReference>
<keyword evidence="1 2" id="KW-0808">Transferase</keyword>
<keyword evidence="3" id="KW-1185">Reference proteome</keyword>
<dbReference type="InterPro" id="IPR003673">
    <property type="entry name" value="CoA-Trfase_fam_III"/>
</dbReference>
<evidence type="ECO:0000313" key="2">
    <source>
        <dbReference type="EMBL" id="GGG46133.1"/>
    </source>
</evidence>
<protein>
    <submittedName>
        <fullName evidence="2">CoA transferase</fullName>
    </submittedName>
</protein>
<dbReference type="Proteomes" id="UP000597507">
    <property type="component" value="Unassembled WGS sequence"/>
</dbReference>
<dbReference type="InterPro" id="IPR044855">
    <property type="entry name" value="CoA-Trfase_III_dom3_sf"/>
</dbReference>
<gene>
    <name evidence="2" type="ORF">GCM10010964_36850</name>
</gene>
<dbReference type="RefSeq" id="WP_188902932.1">
    <property type="nucleotide sequence ID" value="NZ_BMKS01000014.1"/>
</dbReference>
<proteinExistence type="predicted"/>
<evidence type="ECO:0000256" key="1">
    <source>
        <dbReference type="ARBA" id="ARBA00022679"/>
    </source>
</evidence>
<dbReference type="SUPFAM" id="SSF89796">
    <property type="entry name" value="CoA-transferase family III (CaiB/BaiF)"/>
    <property type="match status" value="1"/>
</dbReference>
<dbReference type="PANTHER" id="PTHR48207">
    <property type="entry name" value="SUCCINATE--HYDROXYMETHYLGLUTARATE COA-TRANSFERASE"/>
    <property type="match status" value="1"/>
</dbReference>
<comment type="caution">
    <text evidence="2">The sequence shown here is derived from an EMBL/GenBank/DDBJ whole genome shotgun (WGS) entry which is preliminary data.</text>
</comment>
<organism evidence="2 3">
    <name type="scientific">Caldovatus sediminis</name>
    <dbReference type="NCBI Taxonomy" id="2041189"/>
    <lineage>
        <taxon>Bacteria</taxon>
        <taxon>Pseudomonadati</taxon>
        <taxon>Pseudomonadota</taxon>
        <taxon>Alphaproteobacteria</taxon>
        <taxon>Acetobacterales</taxon>
        <taxon>Roseomonadaceae</taxon>
        <taxon>Caldovatus</taxon>
    </lineage>
</organism>
<dbReference type="Gene3D" id="3.30.1540.10">
    <property type="entry name" value="formyl-coa transferase, domain 3"/>
    <property type="match status" value="1"/>
</dbReference>
<dbReference type="EMBL" id="BMKS01000014">
    <property type="protein sequence ID" value="GGG46133.1"/>
    <property type="molecule type" value="Genomic_DNA"/>
</dbReference>
<evidence type="ECO:0000313" key="3">
    <source>
        <dbReference type="Proteomes" id="UP000597507"/>
    </source>
</evidence>
<reference evidence="2 3" key="1">
    <citation type="journal article" date="2014" name="Int. J. Syst. Evol. Microbiol.">
        <title>Complete genome sequence of Corynebacterium casei LMG S-19264T (=DSM 44701T), isolated from a smear-ripened cheese.</title>
        <authorList>
            <consortium name="US DOE Joint Genome Institute (JGI-PGF)"/>
            <person name="Walter F."/>
            <person name="Albersmeier A."/>
            <person name="Kalinowski J."/>
            <person name="Ruckert C."/>
        </authorList>
    </citation>
    <scope>NUCLEOTIDE SEQUENCE [LARGE SCALE GENOMIC DNA]</scope>
    <source>
        <strain evidence="2 3">CGMCC 1.16330</strain>
    </source>
</reference>
<accession>A0A8J2ZEM7</accession>
<dbReference type="InterPro" id="IPR023606">
    <property type="entry name" value="CoA-Trfase_III_dom_1_sf"/>
</dbReference>
<dbReference type="AlphaFoldDB" id="A0A8J2ZEM7"/>
<dbReference type="GO" id="GO:0008410">
    <property type="term" value="F:CoA-transferase activity"/>
    <property type="evidence" value="ECO:0007669"/>
    <property type="project" value="TreeGrafter"/>
</dbReference>